<dbReference type="Gene3D" id="1.10.405.10">
    <property type="entry name" value="Guanine Nucleotide Dissociation Inhibitor, domain 1"/>
    <property type="match status" value="1"/>
</dbReference>
<evidence type="ECO:0000259" key="7">
    <source>
        <dbReference type="Pfam" id="PF01593"/>
    </source>
</evidence>
<dbReference type="InterPro" id="IPR001613">
    <property type="entry name" value="Flavin_amine_oxidase"/>
</dbReference>
<dbReference type="InterPro" id="IPR036188">
    <property type="entry name" value="FAD/NAD-bd_sf"/>
</dbReference>
<dbReference type="AlphaFoldDB" id="A0AAV9MZG8"/>
<dbReference type="PANTHER" id="PTHR43563:SF14">
    <property type="entry name" value="AMINE OXIDASE"/>
    <property type="match status" value="1"/>
</dbReference>
<comment type="catalytic activity">
    <reaction evidence="4">
        <text>a secondary aliphatic amine + O2 + H2O = a primary amine + an aldehyde + H2O2</text>
        <dbReference type="Rhea" id="RHEA:26414"/>
        <dbReference type="ChEBI" id="CHEBI:15377"/>
        <dbReference type="ChEBI" id="CHEBI:15379"/>
        <dbReference type="ChEBI" id="CHEBI:16240"/>
        <dbReference type="ChEBI" id="CHEBI:17478"/>
        <dbReference type="ChEBI" id="CHEBI:58855"/>
        <dbReference type="ChEBI" id="CHEBI:65296"/>
        <dbReference type="EC" id="1.4.3.4"/>
    </reaction>
</comment>
<dbReference type="Gene3D" id="3.50.50.60">
    <property type="entry name" value="FAD/NAD(P)-binding domain"/>
    <property type="match status" value="1"/>
</dbReference>
<dbReference type="RefSeq" id="XP_064702578.1">
    <property type="nucleotide sequence ID" value="XM_064850509.1"/>
</dbReference>
<evidence type="ECO:0000256" key="1">
    <source>
        <dbReference type="ARBA" id="ARBA00001974"/>
    </source>
</evidence>
<keyword evidence="3 6" id="KW-0560">Oxidoreductase</keyword>
<protein>
    <recommendedName>
        <fullName evidence="6">Amine oxidase</fullName>
        <ecNumber evidence="6">1.4.3.-</ecNumber>
    </recommendedName>
</protein>
<reference evidence="8 9" key="1">
    <citation type="submission" date="2023-08" db="EMBL/GenBank/DDBJ databases">
        <title>Black Yeasts Isolated from many extreme environments.</title>
        <authorList>
            <person name="Coleine C."/>
            <person name="Stajich J.E."/>
            <person name="Selbmann L."/>
        </authorList>
    </citation>
    <scope>NUCLEOTIDE SEQUENCE [LARGE SCALE GENOMIC DNA]</scope>
    <source>
        <strain evidence="8 9">CCFEE 5792</strain>
    </source>
</reference>
<feature type="binding site" evidence="5">
    <location>
        <begin position="173"/>
        <end position="174"/>
    </location>
    <ligand>
        <name>FAD</name>
        <dbReference type="ChEBI" id="CHEBI:57692"/>
    </ligand>
</feature>
<evidence type="ECO:0000313" key="8">
    <source>
        <dbReference type="EMBL" id="KAK5047011.1"/>
    </source>
</evidence>
<evidence type="ECO:0000256" key="2">
    <source>
        <dbReference type="ARBA" id="ARBA00005995"/>
    </source>
</evidence>
<dbReference type="SUPFAM" id="SSF51905">
    <property type="entry name" value="FAD/NAD(P)-binding domain"/>
    <property type="match status" value="1"/>
</dbReference>
<dbReference type="InterPro" id="IPR006175">
    <property type="entry name" value="YjgF/YER057c/UK114"/>
</dbReference>
<dbReference type="SUPFAM" id="SSF54373">
    <property type="entry name" value="FAD-linked reductases, C-terminal domain"/>
    <property type="match status" value="1"/>
</dbReference>
<dbReference type="GO" id="GO:0097621">
    <property type="term" value="F:monoamine oxidase activity"/>
    <property type="evidence" value="ECO:0007669"/>
    <property type="project" value="UniProtKB-EC"/>
</dbReference>
<dbReference type="Gene3D" id="3.30.1330.40">
    <property type="entry name" value="RutC-like"/>
    <property type="match status" value="1"/>
</dbReference>
<feature type="binding site" evidence="5">
    <location>
        <position position="154"/>
    </location>
    <ligand>
        <name>FAD</name>
        <dbReference type="ChEBI" id="CHEBI:57692"/>
    </ligand>
</feature>
<organism evidence="8 9">
    <name type="scientific">Exophiala bonariae</name>
    <dbReference type="NCBI Taxonomy" id="1690606"/>
    <lineage>
        <taxon>Eukaryota</taxon>
        <taxon>Fungi</taxon>
        <taxon>Dikarya</taxon>
        <taxon>Ascomycota</taxon>
        <taxon>Pezizomycotina</taxon>
        <taxon>Eurotiomycetes</taxon>
        <taxon>Chaetothyriomycetidae</taxon>
        <taxon>Chaetothyriales</taxon>
        <taxon>Herpotrichiellaceae</taxon>
        <taxon>Exophiala</taxon>
    </lineage>
</organism>
<comment type="caution">
    <text evidence="8">The sequence shown here is derived from an EMBL/GenBank/DDBJ whole genome shotgun (WGS) entry which is preliminary data.</text>
</comment>
<dbReference type="PRINTS" id="PR00757">
    <property type="entry name" value="AMINEOXDASEF"/>
</dbReference>
<evidence type="ECO:0000256" key="6">
    <source>
        <dbReference type="RuleBase" id="RU362067"/>
    </source>
</evidence>
<dbReference type="InterPro" id="IPR002937">
    <property type="entry name" value="Amino_oxidase"/>
</dbReference>
<name>A0AAV9MZG8_9EURO</name>
<dbReference type="InterPro" id="IPR050703">
    <property type="entry name" value="Flavin_MAO"/>
</dbReference>
<accession>A0AAV9MZG8</accession>
<keyword evidence="6" id="KW-0285">Flavoprotein</keyword>
<comment type="similarity">
    <text evidence="2 6">Belongs to the flavin monoamine oxidase family.</text>
</comment>
<dbReference type="Gene3D" id="3.90.660.10">
    <property type="match status" value="1"/>
</dbReference>
<feature type="binding site" evidence="5">
    <location>
        <position position="502"/>
    </location>
    <ligand>
        <name>substrate</name>
    </ligand>
</feature>
<dbReference type="PANTHER" id="PTHR43563">
    <property type="entry name" value="AMINE OXIDASE"/>
    <property type="match status" value="1"/>
</dbReference>
<evidence type="ECO:0000256" key="4">
    <source>
        <dbReference type="ARBA" id="ARBA00048448"/>
    </source>
</evidence>
<dbReference type="EC" id="1.4.3.-" evidence="6"/>
<dbReference type="Pfam" id="PF01593">
    <property type="entry name" value="Amino_oxidase"/>
    <property type="match status" value="1"/>
</dbReference>
<dbReference type="GeneID" id="89975121"/>
<evidence type="ECO:0000256" key="3">
    <source>
        <dbReference type="ARBA" id="ARBA00023002"/>
    </source>
</evidence>
<dbReference type="InterPro" id="IPR035959">
    <property type="entry name" value="RutC-like_sf"/>
</dbReference>
<dbReference type="Proteomes" id="UP001358417">
    <property type="component" value="Unassembled WGS sequence"/>
</dbReference>
<keyword evidence="9" id="KW-1185">Reference proteome</keyword>
<proteinExistence type="inferred from homology"/>
<sequence>MTSDARSSSVVSIDPHGVWQSGPIFSHVATTTGPVRIVATSGQVGVDRNGVIIKDPEEQIEQAFRNLHKVLEAAGATVPDVFKLVWYMVNYDHKNRLYRKSLIKFLNGHRPATTAIGVPALAEPDFIFEIEAYAAVKQLPTRDVDVVVVGAGLSGLQAAHDVQKAGYSCLVLEARDRVGGKTWSVDPLGEDKFVDLGAAWINDTNQSYVYKLAKSLGLSMVKQNTLGDVIQEDIGGGLSRFPYGGTPKVLAEKGGVENMVEIRDLFEKACQNIDIYNPTASNEALDKCTLEDWVKQQGAGETALASVRVWTRAMLGVEPVDLSALFFLDYCKSGGGLMQMRTDKRDGGQYLRFTQGKKVSPPRPNGLFIDSLLGTQALSFGLVKRLNKESIMFDSAVRLIEQTPQGVLVSTARGDVRCKRVIVSVPTPLYKQIKFSPPLPSAKENLSQSNKLGYQVKVMVLYATPWWRPSGLCGLLQSFEGPVCVTRDSSVEEKNQYSLTCFVSGKDGLALSAGTQKERFAAVVGQINRVFKPFVADAIPEPLAIVEHEWFPDMWAQGCPCPVAPPGAMTRFGHALRSTHGKIHFVGTETSFEWKGYMDGALRSGERGAKEVIQILDKSKL</sequence>
<evidence type="ECO:0000313" key="9">
    <source>
        <dbReference type="Proteomes" id="UP001358417"/>
    </source>
</evidence>
<keyword evidence="6" id="KW-0274">FAD</keyword>
<dbReference type="EMBL" id="JAVRRD010000027">
    <property type="protein sequence ID" value="KAK5047011.1"/>
    <property type="molecule type" value="Genomic_DNA"/>
</dbReference>
<gene>
    <name evidence="8" type="ORF">LTR84_006953</name>
</gene>
<feature type="binding site" evidence="5">
    <location>
        <position position="397"/>
    </location>
    <ligand>
        <name>FAD</name>
        <dbReference type="ChEBI" id="CHEBI:57692"/>
    </ligand>
</feature>
<dbReference type="Pfam" id="PF01042">
    <property type="entry name" value="Ribonuc_L-PSP"/>
    <property type="match status" value="1"/>
</dbReference>
<feature type="binding site" evidence="5">
    <location>
        <position position="589"/>
    </location>
    <ligand>
        <name>FAD</name>
        <dbReference type="ChEBI" id="CHEBI:57692"/>
    </ligand>
</feature>
<dbReference type="SUPFAM" id="SSF55298">
    <property type="entry name" value="YjgF-like"/>
    <property type="match status" value="1"/>
</dbReference>
<evidence type="ECO:0000256" key="5">
    <source>
        <dbReference type="PIRSR" id="PIRSR601613-1"/>
    </source>
</evidence>
<feature type="domain" description="Amine oxidase" evidence="7">
    <location>
        <begin position="153"/>
        <end position="613"/>
    </location>
</feature>
<comment type="cofactor">
    <cofactor evidence="1 6">
        <name>FAD</name>
        <dbReference type="ChEBI" id="CHEBI:57692"/>
    </cofactor>
</comment>